<evidence type="ECO:0000313" key="3">
    <source>
        <dbReference type="Proteomes" id="UP000006882"/>
    </source>
</evidence>
<reference evidence="2 3" key="1">
    <citation type="journal article" date="2013" name="Nat. Genet.">
        <title>The high-quality draft genome of peach (Prunus persica) identifies unique patterns of genetic diversity, domestication and genome evolution.</title>
        <authorList>
            <consortium name="International Peach Genome Initiative"/>
            <person name="Verde I."/>
            <person name="Abbott A.G."/>
            <person name="Scalabrin S."/>
            <person name="Jung S."/>
            <person name="Shu S."/>
            <person name="Marroni F."/>
            <person name="Zhebentyayeva T."/>
            <person name="Dettori M.T."/>
            <person name="Grimwood J."/>
            <person name="Cattonaro F."/>
            <person name="Zuccolo A."/>
            <person name="Rossini L."/>
            <person name="Jenkins J."/>
            <person name="Vendramin E."/>
            <person name="Meisel L.A."/>
            <person name="Decroocq V."/>
            <person name="Sosinski B."/>
            <person name="Prochnik S."/>
            <person name="Mitros T."/>
            <person name="Policriti A."/>
            <person name="Cipriani G."/>
            <person name="Dondini L."/>
            <person name="Ficklin S."/>
            <person name="Goodstein D.M."/>
            <person name="Xuan P."/>
            <person name="Del Fabbro C."/>
            <person name="Aramini V."/>
            <person name="Copetti D."/>
            <person name="Gonzalez S."/>
            <person name="Horner D.S."/>
            <person name="Falchi R."/>
            <person name="Lucas S."/>
            <person name="Mica E."/>
            <person name="Maldonado J."/>
            <person name="Lazzari B."/>
            <person name="Bielenberg D."/>
            <person name="Pirona R."/>
            <person name="Miculan M."/>
            <person name="Barakat A."/>
            <person name="Testolin R."/>
            <person name="Stella A."/>
            <person name="Tartarini S."/>
            <person name="Tonutti P."/>
            <person name="Arus P."/>
            <person name="Orellana A."/>
            <person name="Wells C."/>
            <person name="Main D."/>
            <person name="Vizzotto G."/>
            <person name="Silva H."/>
            <person name="Salamini F."/>
            <person name="Schmutz J."/>
            <person name="Morgante M."/>
            <person name="Rokhsar D.S."/>
        </authorList>
    </citation>
    <scope>NUCLEOTIDE SEQUENCE [LARGE SCALE GENOMIC DNA]</scope>
    <source>
        <strain evidence="3">cv. Nemared</strain>
    </source>
</reference>
<keyword evidence="3" id="KW-1185">Reference proteome</keyword>
<dbReference type="AlphaFoldDB" id="A0A251PQP2"/>
<organism evidence="2 3">
    <name type="scientific">Prunus persica</name>
    <name type="common">Peach</name>
    <name type="synonym">Amygdalus persica</name>
    <dbReference type="NCBI Taxonomy" id="3760"/>
    <lineage>
        <taxon>Eukaryota</taxon>
        <taxon>Viridiplantae</taxon>
        <taxon>Streptophyta</taxon>
        <taxon>Embryophyta</taxon>
        <taxon>Tracheophyta</taxon>
        <taxon>Spermatophyta</taxon>
        <taxon>Magnoliopsida</taxon>
        <taxon>eudicotyledons</taxon>
        <taxon>Gunneridae</taxon>
        <taxon>Pentapetalae</taxon>
        <taxon>rosids</taxon>
        <taxon>fabids</taxon>
        <taxon>Rosales</taxon>
        <taxon>Rosaceae</taxon>
        <taxon>Amygdaloideae</taxon>
        <taxon>Amygdaleae</taxon>
        <taxon>Prunus</taxon>
    </lineage>
</organism>
<proteinExistence type="predicted"/>
<dbReference type="Gene3D" id="3.40.50.10140">
    <property type="entry name" value="Toll/interleukin-1 receptor homology (TIR) domain"/>
    <property type="match status" value="1"/>
</dbReference>
<evidence type="ECO:0000259" key="1">
    <source>
        <dbReference type="PROSITE" id="PS50104"/>
    </source>
</evidence>
<dbReference type="Proteomes" id="UP000006882">
    <property type="component" value="Chromosome G4"/>
</dbReference>
<accession>A0A251PQP2</accession>
<dbReference type="GO" id="GO:0007165">
    <property type="term" value="P:signal transduction"/>
    <property type="evidence" value="ECO:0007669"/>
    <property type="project" value="InterPro"/>
</dbReference>
<dbReference type="Gene3D" id="3.80.10.10">
    <property type="entry name" value="Ribonuclease Inhibitor"/>
    <property type="match status" value="1"/>
</dbReference>
<dbReference type="SMART" id="SM00255">
    <property type="entry name" value="TIR"/>
    <property type="match status" value="1"/>
</dbReference>
<dbReference type="InterPro" id="IPR032675">
    <property type="entry name" value="LRR_dom_sf"/>
</dbReference>
<dbReference type="InterPro" id="IPR000157">
    <property type="entry name" value="TIR_dom"/>
</dbReference>
<dbReference type="EMBL" id="CM007654">
    <property type="protein sequence ID" value="ONI13832.1"/>
    <property type="molecule type" value="Genomic_DNA"/>
</dbReference>
<protein>
    <recommendedName>
        <fullName evidence="1">TIR domain-containing protein</fullName>
    </recommendedName>
</protein>
<dbReference type="GO" id="GO:0043531">
    <property type="term" value="F:ADP binding"/>
    <property type="evidence" value="ECO:0007669"/>
    <property type="project" value="InterPro"/>
</dbReference>
<dbReference type="PANTHER" id="PTHR11017:SF574">
    <property type="entry name" value="ADP-RIBOSYL CYCLASE_CYCLIC ADP-RIBOSE HYDROLASE"/>
    <property type="match status" value="1"/>
</dbReference>
<dbReference type="SUPFAM" id="SSF52058">
    <property type="entry name" value="L domain-like"/>
    <property type="match status" value="1"/>
</dbReference>
<feature type="domain" description="TIR" evidence="1">
    <location>
        <begin position="1"/>
        <end position="140"/>
    </location>
</feature>
<dbReference type="Gene3D" id="1.10.8.430">
    <property type="entry name" value="Helical domain of apoptotic protease-activating factors"/>
    <property type="match status" value="1"/>
</dbReference>
<gene>
    <name evidence="2" type="ORF">PRUPE_4G248700</name>
</gene>
<dbReference type="InterPro" id="IPR027417">
    <property type="entry name" value="P-loop_NTPase"/>
</dbReference>
<dbReference type="PROSITE" id="PS50104">
    <property type="entry name" value="TIR"/>
    <property type="match status" value="1"/>
</dbReference>
<dbReference type="InterPro" id="IPR035897">
    <property type="entry name" value="Toll_tir_struct_dom_sf"/>
</dbReference>
<dbReference type="GO" id="GO:0006952">
    <property type="term" value="P:defense response"/>
    <property type="evidence" value="ECO:0007669"/>
    <property type="project" value="InterPro"/>
</dbReference>
<dbReference type="InterPro" id="IPR044974">
    <property type="entry name" value="Disease_R_plants"/>
</dbReference>
<dbReference type="SUPFAM" id="SSF52200">
    <property type="entry name" value="Toll/Interleukin receptor TIR domain"/>
    <property type="match status" value="1"/>
</dbReference>
<dbReference type="SUPFAM" id="SSF52540">
    <property type="entry name" value="P-loop containing nucleoside triphosphate hydrolases"/>
    <property type="match status" value="1"/>
</dbReference>
<name>A0A251PQP2_PRUPE</name>
<evidence type="ECO:0000313" key="2">
    <source>
        <dbReference type="EMBL" id="ONI13832.1"/>
    </source>
</evidence>
<dbReference type="Pfam" id="PF01582">
    <property type="entry name" value="TIR"/>
    <property type="match status" value="1"/>
</dbReference>
<dbReference type="Gramene" id="ONI13832">
    <property type="protein sequence ID" value="ONI13832"/>
    <property type="gene ID" value="PRUPE_4G248700"/>
</dbReference>
<dbReference type="eggNOG" id="ENOG502SI7S">
    <property type="taxonomic scope" value="Eukaryota"/>
</dbReference>
<sequence length="556" mass="64289">MAASSAAAVHPTQNYDVFLSFRVKKIKTYIDDILERGDEIAPALLEAIEKLKLSVIIFSKNYASSTWCLDELAHILGCKERFGQFVVYLFFTTSIHHMYESSKEVMLMHFLNLKNVSRTVLKRTDVDFVEKVVEGIWTKLIRKLSSNLEGLVGIESHIQHFESLLCINDSLDVCTVDIWAACFLGNVREKSEQKAVRSLTWRWYGCRRGSRIIITTRDRRLVKKKVEADKIYEVEGLHFDEALQLFHSHAFKSIPTRTDYTEFSLMVVCYARGIRLAVIILGSLFLHCESKEDWEDELNKLKTFPSKKIQNVFWLSYDRLEENEEIFLDIDICHVLKNKTNLGNLKLIDLSYSYHLAEVPDLSHSRKIQHINHECCASLVQIQSYFQYLDKLTYIHMGSCWNLKYLPEKPGNVEFLNLKRAAIKELPSSVWSNEKISFLDTEYCEYLEHLPSSSCNLKFCSEFSVMCCSSLGKFFELPREIKLLKLTEAATEVLPSSIECLYGLQSIELRECKRFVSLPTSICKLKSLEKLLSGCCEFKHFPEILEPMGRLEFLGL</sequence>
<dbReference type="InterPro" id="IPR042197">
    <property type="entry name" value="Apaf_helical"/>
</dbReference>
<dbReference type="PANTHER" id="PTHR11017">
    <property type="entry name" value="LEUCINE-RICH REPEAT-CONTAINING PROTEIN"/>
    <property type="match status" value="1"/>
</dbReference>